<accession>A0ABX0LZI5</accession>
<keyword evidence="2" id="KW-1185">Reference proteome</keyword>
<gene>
    <name evidence="1" type="ORF">F1609_09110</name>
</gene>
<dbReference type="Proteomes" id="UP000819052">
    <property type="component" value="Unassembled WGS sequence"/>
</dbReference>
<comment type="caution">
    <text evidence="1">The sequence shown here is derived from an EMBL/GenBank/DDBJ whole genome shotgun (WGS) entry which is preliminary data.</text>
</comment>
<organism evidence="1 2">
    <name type="scientific">Massilia aquatica</name>
    <dbReference type="NCBI Taxonomy" id="2609000"/>
    <lineage>
        <taxon>Bacteria</taxon>
        <taxon>Pseudomonadati</taxon>
        <taxon>Pseudomonadota</taxon>
        <taxon>Betaproteobacteria</taxon>
        <taxon>Burkholderiales</taxon>
        <taxon>Oxalobacteraceae</taxon>
        <taxon>Telluria group</taxon>
        <taxon>Massilia</taxon>
    </lineage>
</organism>
<proteinExistence type="predicted"/>
<dbReference type="RefSeq" id="WP_167076167.1">
    <property type="nucleotide sequence ID" value="NZ_VVIW01000004.1"/>
</dbReference>
<reference evidence="1 2" key="1">
    <citation type="submission" date="2019-09" db="EMBL/GenBank/DDBJ databases">
        <title>Taxonomy of Antarctic Massilia spp.: description of Massilia rubra sp. nov., Massilia aquatica sp. nov., Massilia mucilaginosa sp. nov., Massilia frigida sp. nov. isolated from streams, lakes and regoliths.</title>
        <authorList>
            <person name="Holochova P."/>
            <person name="Sedlacek I."/>
            <person name="Kralova S."/>
            <person name="Maslanova I."/>
            <person name="Busse H.-J."/>
            <person name="Stankova E."/>
            <person name="Vrbovska V."/>
            <person name="Kovarovic V."/>
            <person name="Bartak M."/>
            <person name="Svec P."/>
            <person name="Pantucek R."/>
        </authorList>
    </citation>
    <scope>NUCLEOTIDE SEQUENCE [LARGE SCALE GENOMIC DNA]</scope>
    <source>
        <strain evidence="1 2">CCM 8693</strain>
    </source>
</reference>
<name>A0ABX0LZI5_9BURK</name>
<evidence type="ECO:0000313" key="2">
    <source>
        <dbReference type="Proteomes" id="UP000819052"/>
    </source>
</evidence>
<evidence type="ECO:0000313" key="1">
    <source>
        <dbReference type="EMBL" id="NHZ40310.1"/>
    </source>
</evidence>
<sequence>MDFPLRARLTPLPCGNTLVGKGTSVLFGRQEKAINFIFKQQARWRFRALKKRAASTGKMANCIKDQHLCAKSSISCRKFKFSTPGLGAVFPSCMNRYSVCDMSMQA</sequence>
<dbReference type="EMBL" id="VVIW01000004">
    <property type="protein sequence ID" value="NHZ40310.1"/>
    <property type="molecule type" value="Genomic_DNA"/>
</dbReference>
<protein>
    <submittedName>
        <fullName evidence="1">Uncharacterized protein</fullName>
    </submittedName>
</protein>